<proteinExistence type="inferred from homology"/>
<dbReference type="PROSITE" id="PS50928">
    <property type="entry name" value="ABC_TM1"/>
    <property type="match status" value="1"/>
</dbReference>
<feature type="domain" description="ABC transmembrane type-1" evidence="8">
    <location>
        <begin position="72"/>
        <end position="283"/>
    </location>
</feature>
<evidence type="ECO:0000313" key="10">
    <source>
        <dbReference type="Proteomes" id="UP000276128"/>
    </source>
</evidence>
<feature type="transmembrane region" description="Helical" evidence="7">
    <location>
        <begin position="110"/>
        <end position="137"/>
    </location>
</feature>
<organism evidence="9 10">
    <name type="scientific">Paenibacillus whitsoniae</name>
    <dbReference type="NCBI Taxonomy" id="2496558"/>
    <lineage>
        <taxon>Bacteria</taxon>
        <taxon>Bacillati</taxon>
        <taxon>Bacillota</taxon>
        <taxon>Bacilli</taxon>
        <taxon>Bacillales</taxon>
        <taxon>Paenibacillaceae</taxon>
        <taxon>Paenibacillus</taxon>
    </lineage>
</organism>
<dbReference type="PANTHER" id="PTHR30193">
    <property type="entry name" value="ABC TRANSPORTER PERMEASE PROTEIN"/>
    <property type="match status" value="1"/>
</dbReference>
<dbReference type="OrthoDB" id="9786413at2"/>
<evidence type="ECO:0000256" key="4">
    <source>
        <dbReference type="ARBA" id="ARBA00022692"/>
    </source>
</evidence>
<evidence type="ECO:0000256" key="2">
    <source>
        <dbReference type="ARBA" id="ARBA00022448"/>
    </source>
</evidence>
<keyword evidence="3" id="KW-1003">Cell membrane</keyword>
<evidence type="ECO:0000256" key="7">
    <source>
        <dbReference type="RuleBase" id="RU363032"/>
    </source>
</evidence>
<dbReference type="InterPro" id="IPR051393">
    <property type="entry name" value="ABC_transporter_permease"/>
</dbReference>
<evidence type="ECO:0000313" key="9">
    <source>
        <dbReference type="EMBL" id="RTE09151.1"/>
    </source>
</evidence>
<dbReference type="SUPFAM" id="SSF161098">
    <property type="entry name" value="MetI-like"/>
    <property type="match status" value="1"/>
</dbReference>
<keyword evidence="2 7" id="KW-0813">Transport</keyword>
<dbReference type="PANTHER" id="PTHR30193:SF41">
    <property type="entry name" value="DIACETYLCHITOBIOSE UPTAKE SYSTEM PERMEASE PROTEIN NGCF"/>
    <property type="match status" value="1"/>
</dbReference>
<gene>
    <name evidence="9" type="ORF">EJQ19_13770</name>
</gene>
<keyword evidence="10" id="KW-1185">Reference proteome</keyword>
<dbReference type="Gene3D" id="1.10.3720.10">
    <property type="entry name" value="MetI-like"/>
    <property type="match status" value="1"/>
</dbReference>
<dbReference type="CDD" id="cd06261">
    <property type="entry name" value="TM_PBP2"/>
    <property type="match status" value="1"/>
</dbReference>
<evidence type="ECO:0000259" key="8">
    <source>
        <dbReference type="PROSITE" id="PS50928"/>
    </source>
</evidence>
<comment type="caution">
    <text evidence="9">The sequence shown here is derived from an EMBL/GenBank/DDBJ whole genome shotgun (WGS) entry which is preliminary data.</text>
</comment>
<name>A0A430JDR4_9BACL</name>
<feature type="transmembrane region" description="Helical" evidence="7">
    <location>
        <begin position="21"/>
        <end position="44"/>
    </location>
</feature>
<feature type="transmembrane region" description="Helical" evidence="7">
    <location>
        <begin position="269"/>
        <end position="286"/>
    </location>
</feature>
<evidence type="ECO:0000256" key="3">
    <source>
        <dbReference type="ARBA" id="ARBA00022475"/>
    </source>
</evidence>
<feature type="transmembrane region" description="Helical" evidence="7">
    <location>
        <begin position="157"/>
        <end position="182"/>
    </location>
</feature>
<dbReference type="EMBL" id="RXHU01000036">
    <property type="protein sequence ID" value="RTE09151.1"/>
    <property type="molecule type" value="Genomic_DNA"/>
</dbReference>
<evidence type="ECO:0000256" key="1">
    <source>
        <dbReference type="ARBA" id="ARBA00004651"/>
    </source>
</evidence>
<dbReference type="Proteomes" id="UP000276128">
    <property type="component" value="Unassembled WGS sequence"/>
</dbReference>
<feature type="transmembrane region" description="Helical" evidence="7">
    <location>
        <begin position="78"/>
        <end position="98"/>
    </location>
</feature>
<evidence type="ECO:0000256" key="5">
    <source>
        <dbReference type="ARBA" id="ARBA00022989"/>
    </source>
</evidence>
<dbReference type="InterPro" id="IPR035906">
    <property type="entry name" value="MetI-like_sf"/>
</dbReference>
<dbReference type="Pfam" id="PF00528">
    <property type="entry name" value="BPD_transp_1"/>
    <property type="match status" value="1"/>
</dbReference>
<keyword evidence="5 7" id="KW-1133">Transmembrane helix</keyword>
<comment type="similarity">
    <text evidence="7">Belongs to the binding-protein-dependent transport system permease family.</text>
</comment>
<accession>A0A430JDR4</accession>
<sequence>MISEKNAFKRTGHQLFFTGPTLFAFLAVVAVPFIYGIYLTFFAWDGIATEMPFVGINNYISVFHDSKFWVSIWLTLKYVAITVILVNSIAFLLAYFVTSGGKGQNFFRTVFFVPNLIGALVLGFIWQFLFNSFFVTIGQKYALEIFATSWLGDEHKAFWALVLVTVWQNVGYMMVILIAGLMSVPKDILEAATIDGAGSWVRLTRMVLPLMMPAFIVTIFLTLRNGFMIYDLNLALTKGGPFGSTIMASMHIYNKAFQTHDYGLGQAEAFILFFLVAGVTTLQVYFSKKLEVEA</sequence>
<dbReference type="GO" id="GO:0055085">
    <property type="term" value="P:transmembrane transport"/>
    <property type="evidence" value="ECO:0007669"/>
    <property type="project" value="InterPro"/>
</dbReference>
<dbReference type="GO" id="GO:0005886">
    <property type="term" value="C:plasma membrane"/>
    <property type="evidence" value="ECO:0007669"/>
    <property type="project" value="UniProtKB-SubCell"/>
</dbReference>
<dbReference type="AlphaFoldDB" id="A0A430JDR4"/>
<dbReference type="InterPro" id="IPR000515">
    <property type="entry name" value="MetI-like"/>
</dbReference>
<dbReference type="RefSeq" id="WP_126141811.1">
    <property type="nucleotide sequence ID" value="NZ_RXHU01000036.1"/>
</dbReference>
<keyword evidence="6 7" id="KW-0472">Membrane</keyword>
<comment type="subcellular location">
    <subcellularLocation>
        <location evidence="1 7">Cell membrane</location>
        <topology evidence="1 7">Multi-pass membrane protein</topology>
    </subcellularLocation>
</comment>
<protein>
    <submittedName>
        <fullName evidence="9">Sugar ABC transporter permease</fullName>
    </submittedName>
</protein>
<keyword evidence="4 7" id="KW-0812">Transmembrane</keyword>
<feature type="transmembrane region" description="Helical" evidence="7">
    <location>
        <begin position="203"/>
        <end position="223"/>
    </location>
</feature>
<evidence type="ECO:0000256" key="6">
    <source>
        <dbReference type="ARBA" id="ARBA00023136"/>
    </source>
</evidence>
<reference evidence="9 10" key="1">
    <citation type="submission" date="2018-12" db="EMBL/GenBank/DDBJ databases">
        <title>Bacillus ochoae sp. nov., Paenibacillus whitsoniae sp. nov., Paenibacillus spiritus sp. nov. Isolated from the Mars Exploration Rover during spacecraft assembly.</title>
        <authorList>
            <person name="Seuylemezian A."/>
            <person name="Vaishampayan P."/>
        </authorList>
    </citation>
    <scope>NUCLEOTIDE SEQUENCE [LARGE SCALE GENOMIC DNA]</scope>
    <source>
        <strain evidence="9 10">MER 54</strain>
    </source>
</reference>